<evidence type="ECO:0000313" key="2">
    <source>
        <dbReference type="EMBL" id="TCV90457.1"/>
    </source>
</evidence>
<gene>
    <name evidence="2" type="ORF">EDC63_101430</name>
</gene>
<keyword evidence="3" id="KW-1185">Reference proteome</keyword>
<sequence>MILVSDMKKFVSVVIPLLFFSAAPVHADEKIMISATIPYENNDAATDDIRKDCDWNQKLAQNIVKESNTSVEATDKDLAKFSGKKLVIMIDQVHSIGGGGFTGPKWAHIRGKLSEKGKVIGSFEALRRTIGGTFRACATLDNLGEELGGDVAGWLKNPTMDAKLGDAS</sequence>
<feature type="chain" id="PRO_5020867788" description="TLP18.3/Psb32/MOLO-1 phosphatase superfamily protein" evidence="1">
    <location>
        <begin position="28"/>
        <end position="168"/>
    </location>
</feature>
<reference evidence="2 3" key="1">
    <citation type="submission" date="2019-03" db="EMBL/GenBank/DDBJ databases">
        <title>Genomic Encyclopedia of Type Strains, Phase IV (KMG-IV): sequencing the most valuable type-strain genomes for metagenomic binning, comparative biology and taxonomic classification.</title>
        <authorList>
            <person name="Goeker M."/>
        </authorList>
    </citation>
    <scope>NUCLEOTIDE SEQUENCE [LARGE SCALE GENOMIC DNA]</scope>
    <source>
        <strain evidence="2 3">DSM 100309</strain>
    </source>
</reference>
<accession>A0A4R3YE77</accession>
<feature type="signal peptide" evidence="1">
    <location>
        <begin position="1"/>
        <end position="27"/>
    </location>
</feature>
<evidence type="ECO:0000313" key="3">
    <source>
        <dbReference type="Proteomes" id="UP000295367"/>
    </source>
</evidence>
<organism evidence="2 3">
    <name type="scientific">Sulfurirhabdus autotrophica</name>
    <dbReference type="NCBI Taxonomy" id="1706046"/>
    <lineage>
        <taxon>Bacteria</taxon>
        <taxon>Pseudomonadati</taxon>
        <taxon>Pseudomonadota</taxon>
        <taxon>Betaproteobacteria</taxon>
        <taxon>Nitrosomonadales</taxon>
        <taxon>Sulfuricellaceae</taxon>
        <taxon>Sulfurirhabdus</taxon>
    </lineage>
</organism>
<proteinExistence type="predicted"/>
<evidence type="ECO:0008006" key="4">
    <source>
        <dbReference type="Google" id="ProtNLM"/>
    </source>
</evidence>
<keyword evidence="1" id="KW-0732">Signal</keyword>
<dbReference type="AlphaFoldDB" id="A0A4R3YE77"/>
<dbReference type="RefSeq" id="WP_124947606.1">
    <property type="nucleotide sequence ID" value="NZ_BHVT01000073.1"/>
</dbReference>
<protein>
    <recommendedName>
        <fullName evidence="4">TLP18.3/Psb32/MOLO-1 phosphatase superfamily protein</fullName>
    </recommendedName>
</protein>
<dbReference type="OrthoDB" id="8850979at2"/>
<dbReference type="EMBL" id="SMCO01000001">
    <property type="protein sequence ID" value="TCV90457.1"/>
    <property type="molecule type" value="Genomic_DNA"/>
</dbReference>
<comment type="caution">
    <text evidence="2">The sequence shown here is derived from an EMBL/GenBank/DDBJ whole genome shotgun (WGS) entry which is preliminary data.</text>
</comment>
<evidence type="ECO:0000256" key="1">
    <source>
        <dbReference type="SAM" id="SignalP"/>
    </source>
</evidence>
<name>A0A4R3YE77_9PROT</name>
<dbReference type="Proteomes" id="UP000295367">
    <property type="component" value="Unassembled WGS sequence"/>
</dbReference>